<feature type="compositionally biased region" description="Low complexity" evidence="4">
    <location>
        <begin position="300"/>
        <end position="312"/>
    </location>
</feature>
<dbReference type="EMBL" id="FJ168711">
    <property type="protein sequence ID" value="ACH87588.1"/>
    <property type="molecule type" value="Genomic_DNA"/>
</dbReference>
<feature type="compositionally biased region" description="Low complexity" evidence="4">
    <location>
        <begin position="436"/>
        <end position="454"/>
    </location>
</feature>
<dbReference type="InterPro" id="IPR039323">
    <property type="entry name" value="ANKRD_45/46/60"/>
</dbReference>
<feature type="non-terminal residue" evidence="6">
    <location>
        <position position="1"/>
    </location>
</feature>
<dbReference type="PROSITE" id="PS50089">
    <property type="entry name" value="ZF_RING_2"/>
    <property type="match status" value="1"/>
</dbReference>
<reference evidence="6" key="1">
    <citation type="journal article" date="2011" name="Mol. Biol. Rep.">
        <title>Molecular cloning and characterization of a trehalose-6-phosphate synthase/phosphatase from Dunaliella viridis.</title>
        <authorList>
            <person name="Zhang N."/>
            <person name="Wang F."/>
            <person name="Meng X."/>
            <person name="Luo S."/>
            <person name="Li Q."/>
            <person name="Dong H."/>
            <person name="Xu Z."/>
            <person name="Song R."/>
        </authorList>
    </citation>
    <scope>NUCLEOTIDE SEQUENCE</scope>
    <source>
        <strain evidence="6">SHU</strain>
    </source>
</reference>
<keyword evidence="2" id="KW-0862">Zinc</keyword>
<name>C8XTB6_9CHLO</name>
<evidence type="ECO:0000256" key="1">
    <source>
        <dbReference type="PROSITE-ProRule" id="PRU00023"/>
    </source>
</evidence>
<feature type="coiled-coil region" evidence="3">
    <location>
        <begin position="18"/>
        <end position="45"/>
    </location>
</feature>
<protein>
    <recommendedName>
        <fullName evidence="5">RING-type domain-containing protein</fullName>
    </recommendedName>
</protein>
<keyword evidence="2" id="KW-0479">Metal-binding</keyword>
<feature type="domain" description="RING-type" evidence="5">
    <location>
        <begin position="698"/>
        <end position="738"/>
    </location>
</feature>
<proteinExistence type="predicted"/>
<evidence type="ECO:0000313" key="6">
    <source>
        <dbReference type="EMBL" id="ACH87588.1"/>
    </source>
</evidence>
<feature type="compositionally biased region" description="Low complexity" evidence="4">
    <location>
        <begin position="338"/>
        <end position="365"/>
    </location>
</feature>
<feature type="compositionally biased region" description="Low complexity" evidence="4">
    <location>
        <begin position="409"/>
        <end position="428"/>
    </location>
</feature>
<dbReference type="InterPro" id="IPR013083">
    <property type="entry name" value="Znf_RING/FYVE/PHD"/>
</dbReference>
<evidence type="ECO:0000256" key="3">
    <source>
        <dbReference type="SAM" id="Coils"/>
    </source>
</evidence>
<dbReference type="PANTHER" id="PTHR22677:SF4">
    <property type="entry name" value="USHER SYNDROME TYPE-1G PROTEIN-LIKE PROTEIN"/>
    <property type="match status" value="1"/>
</dbReference>
<dbReference type="AlphaFoldDB" id="C8XTB6"/>
<dbReference type="InterPro" id="IPR036770">
    <property type="entry name" value="Ankyrin_rpt-contain_sf"/>
</dbReference>
<evidence type="ECO:0000256" key="4">
    <source>
        <dbReference type="SAM" id="MobiDB-lite"/>
    </source>
</evidence>
<dbReference type="GO" id="GO:0008270">
    <property type="term" value="F:zinc ion binding"/>
    <property type="evidence" value="ECO:0007669"/>
    <property type="project" value="UniProtKB-KW"/>
</dbReference>
<dbReference type="InterPro" id="IPR001841">
    <property type="entry name" value="Znf_RING"/>
</dbReference>
<organism evidence="6">
    <name type="scientific">Dunaliella viridis</name>
    <dbReference type="NCBI Taxonomy" id="140095"/>
    <lineage>
        <taxon>Eukaryota</taxon>
        <taxon>Viridiplantae</taxon>
        <taxon>Chlorophyta</taxon>
        <taxon>core chlorophytes</taxon>
        <taxon>Chlorophyceae</taxon>
        <taxon>CS clade</taxon>
        <taxon>Chlamydomonadales</taxon>
        <taxon>Dunaliellaceae</taxon>
        <taxon>Dunaliella</taxon>
    </lineage>
</organism>
<dbReference type="Pfam" id="PF12796">
    <property type="entry name" value="Ank_2"/>
    <property type="match status" value="1"/>
</dbReference>
<keyword evidence="1" id="KW-0040">ANK repeat</keyword>
<dbReference type="Pfam" id="PF13920">
    <property type="entry name" value="zf-C3HC4_3"/>
    <property type="match status" value="1"/>
</dbReference>
<sequence>ETLDTVRDTIIEACDPEHEQRDEDKEEYEQEMEDLAEGFVTAVEENKVADLASCFDELWDRLEREYDPDDEREFGNDSTVYQVACELMIVAAQLCTCGLFLSNSNQPEYYAAAVRALVELDAKMDEVDDSGYTALMICTFCDRAASASVLVEHGAEVDKVDREQGRTALSYAASYGSLDCMHVLGAAGANPFHEDAEGSTVQMLAEKSGRTGCVEAVRKLMMKARMHKKLEKRKGGGDGRVGESSKGQGSMQEHMAEMEARSQQAMAAALELMEEELSSKTSKQQQQQQKKDKSRPSNHQQQQQQQQQQQEQPHSPPSTSKQPPADTKTKGGGRQGLQAKASQPPQQQQQQQQQQQAASKAAPSSGQHQSPSKPNGSPPSQAPPPAAQKTTPASPVHASIRSNTPKGHSNAPTASSASAVSSNGSSSHKPPPPPTAAAAAAAAPTATPHASSPSDVQLLQAALRGDEPPTDMDLLRRQWEAVLNEGSRCRDEKEQPLLLITLQRLLPVCNKAGISVKYGRKQQPQKAAVLEAALRNARPAASLLDPKLLSDAEAALERCKEEEEQNKWRMLAAQLKSYPTTTTTTIATPQQPPLNPISTAQQPAHAISAAPYQTSLNPPPLYSTPALAQAGTAVAAQSPAGAYPYVPAAAGYDLGLAAQGAGSVLQGSTWVNGGAYAPPVAAQEPAPTQSVAEEEIECVVCLEAERAVICVPCMHICLCAACAAGVRKHAKPECPVCREGLEDVFEIAG</sequence>
<dbReference type="SUPFAM" id="SSF57850">
    <property type="entry name" value="RING/U-box"/>
    <property type="match status" value="1"/>
</dbReference>
<feature type="compositionally biased region" description="Low complexity" evidence="4">
    <location>
        <begin position="279"/>
        <end position="288"/>
    </location>
</feature>
<dbReference type="PANTHER" id="PTHR22677">
    <property type="entry name" value="ANKYRIN REPEAT DOMAIN-CONTAINING PROTEIN 60"/>
    <property type="match status" value="1"/>
</dbReference>
<feature type="repeat" description="ANK" evidence="1">
    <location>
        <begin position="164"/>
        <end position="196"/>
    </location>
</feature>
<feature type="region of interest" description="Disordered" evidence="4">
    <location>
        <begin position="228"/>
        <end position="455"/>
    </location>
</feature>
<dbReference type="SUPFAM" id="SSF48403">
    <property type="entry name" value="Ankyrin repeat"/>
    <property type="match status" value="1"/>
</dbReference>
<feature type="compositionally biased region" description="Basic and acidic residues" evidence="4">
    <location>
        <begin position="233"/>
        <end position="243"/>
    </location>
</feature>
<accession>C8XTB6</accession>
<feature type="compositionally biased region" description="Polar residues" evidence="4">
    <location>
        <begin position="366"/>
        <end position="375"/>
    </location>
</feature>
<dbReference type="SMART" id="SM00248">
    <property type="entry name" value="ANK"/>
    <property type="match status" value="2"/>
</dbReference>
<keyword evidence="2" id="KW-0863">Zinc-finger</keyword>
<evidence type="ECO:0000256" key="2">
    <source>
        <dbReference type="PROSITE-ProRule" id="PRU00175"/>
    </source>
</evidence>
<evidence type="ECO:0000259" key="5">
    <source>
        <dbReference type="PROSITE" id="PS50089"/>
    </source>
</evidence>
<dbReference type="PROSITE" id="PS50088">
    <property type="entry name" value="ANK_REPEAT"/>
    <property type="match status" value="1"/>
</dbReference>
<dbReference type="InterPro" id="IPR002110">
    <property type="entry name" value="Ankyrin_rpt"/>
</dbReference>
<dbReference type="Gene3D" id="1.25.40.20">
    <property type="entry name" value="Ankyrin repeat-containing domain"/>
    <property type="match status" value="1"/>
</dbReference>
<keyword evidence="3" id="KW-0175">Coiled coil</keyword>
<feature type="compositionally biased region" description="Pro residues" evidence="4">
    <location>
        <begin position="376"/>
        <end position="386"/>
    </location>
</feature>
<dbReference type="Gene3D" id="3.30.40.10">
    <property type="entry name" value="Zinc/RING finger domain, C3HC4 (zinc finger)"/>
    <property type="match status" value="1"/>
</dbReference>